<evidence type="ECO:0000313" key="4">
    <source>
        <dbReference type="EMBL" id="HIS31014.1"/>
    </source>
</evidence>
<proteinExistence type="predicted"/>
<evidence type="ECO:0000256" key="2">
    <source>
        <dbReference type="SAM" id="Phobius"/>
    </source>
</evidence>
<evidence type="ECO:0000259" key="3">
    <source>
        <dbReference type="Pfam" id="PF13702"/>
    </source>
</evidence>
<keyword evidence="2" id="KW-1133">Transmembrane helix</keyword>
<evidence type="ECO:0000256" key="1">
    <source>
        <dbReference type="SAM" id="MobiDB-lite"/>
    </source>
</evidence>
<dbReference type="InterPro" id="IPR047194">
    <property type="entry name" value="CwlT-like_lysozyme"/>
</dbReference>
<feature type="domain" description="CwlT-like lysozyme" evidence="3">
    <location>
        <begin position="179"/>
        <end position="313"/>
    </location>
</feature>
<dbReference type="EMBL" id="DVIQ01000026">
    <property type="protein sequence ID" value="HIS31014.1"/>
    <property type="molecule type" value="Genomic_DNA"/>
</dbReference>
<dbReference type="Proteomes" id="UP000823935">
    <property type="component" value="Unassembled WGS sequence"/>
</dbReference>
<sequence length="330" mass="34976">MKKETDKNEKGAAAGKTSANQGKNTGKQDKSLTEKDGTKAAAGKLASERNGAGGKKKAGNGKGAGKSGASGVGKATGRKAAPCLEKATGRRGISGARKASGQRGASGARKASGQRGASGARKALGRKGASGGMTRDARRRQIHIRIGLAGVAAFLAILVVCGSMGILPFQRGRAVNLTESVLQYEPAVSAYCEEYGIPAYSQVVLAIMQQESAGQVVDVMQCSESPFNELYPQTPGGIQDTDYSIQVGVETFAYCLEEADCSSVRDRDGLMLALQNYNFGNSYATWAQENYGGYSPENALEFSQMMQTRLGWSQYGDPEYVQHVLRYYDF</sequence>
<name>A0A9D1ERT3_9FIRM</name>
<keyword evidence="2" id="KW-0472">Membrane</keyword>
<dbReference type="InterPro" id="IPR023346">
    <property type="entry name" value="Lysozyme-like_dom_sf"/>
</dbReference>
<feature type="compositionally biased region" description="Basic and acidic residues" evidence="1">
    <location>
        <begin position="26"/>
        <end position="38"/>
    </location>
</feature>
<evidence type="ECO:0000313" key="5">
    <source>
        <dbReference type="Proteomes" id="UP000823935"/>
    </source>
</evidence>
<feature type="compositionally biased region" description="Gly residues" evidence="1">
    <location>
        <begin position="60"/>
        <end position="71"/>
    </location>
</feature>
<dbReference type="Pfam" id="PF13702">
    <property type="entry name" value="Lysozyme_like"/>
    <property type="match status" value="1"/>
</dbReference>
<dbReference type="SUPFAM" id="SSF53955">
    <property type="entry name" value="Lysozyme-like"/>
    <property type="match status" value="1"/>
</dbReference>
<reference evidence="4" key="2">
    <citation type="journal article" date="2021" name="PeerJ">
        <title>Extensive microbial diversity within the chicken gut microbiome revealed by metagenomics and culture.</title>
        <authorList>
            <person name="Gilroy R."/>
            <person name="Ravi A."/>
            <person name="Getino M."/>
            <person name="Pursley I."/>
            <person name="Horton D.L."/>
            <person name="Alikhan N.F."/>
            <person name="Baker D."/>
            <person name="Gharbi K."/>
            <person name="Hall N."/>
            <person name="Watson M."/>
            <person name="Adriaenssens E.M."/>
            <person name="Foster-Nyarko E."/>
            <person name="Jarju S."/>
            <person name="Secka A."/>
            <person name="Antonio M."/>
            <person name="Oren A."/>
            <person name="Chaudhuri R.R."/>
            <person name="La Ragione R."/>
            <person name="Hildebrand F."/>
            <person name="Pallen M.J."/>
        </authorList>
    </citation>
    <scope>NUCLEOTIDE SEQUENCE</scope>
    <source>
        <strain evidence="4">CHK190-19873</strain>
    </source>
</reference>
<keyword evidence="2" id="KW-0812">Transmembrane</keyword>
<protein>
    <submittedName>
        <fullName evidence="4">Lysozyme family protein</fullName>
    </submittedName>
</protein>
<comment type="caution">
    <text evidence="4">The sequence shown here is derived from an EMBL/GenBank/DDBJ whole genome shotgun (WGS) entry which is preliminary data.</text>
</comment>
<accession>A0A9D1ERT3</accession>
<reference evidence="4" key="1">
    <citation type="submission" date="2020-10" db="EMBL/GenBank/DDBJ databases">
        <authorList>
            <person name="Gilroy R."/>
        </authorList>
    </citation>
    <scope>NUCLEOTIDE SEQUENCE</scope>
    <source>
        <strain evidence="4">CHK190-19873</strain>
    </source>
</reference>
<feature type="transmembrane region" description="Helical" evidence="2">
    <location>
        <begin position="142"/>
        <end position="167"/>
    </location>
</feature>
<organism evidence="4 5">
    <name type="scientific">Candidatus Limivivens intestinipullorum</name>
    <dbReference type="NCBI Taxonomy" id="2840858"/>
    <lineage>
        <taxon>Bacteria</taxon>
        <taxon>Bacillati</taxon>
        <taxon>Bacillota</taxon>
        <taxon>Clostridia</taxon>
        <taxon>Lachnospirales</taxon>
        <taxon>Lachnospiraceae</taxon>
        <taxon>Lachnospiraceae incertae sedis</taxon>
        <taxon>Candidatus Limivivens</taxon>
    </lineage>
</organism>
<dbReference type="AlphaFoldDB" id="A0A9D1ERT3"/>
<dbReference type="CDD" id="cd16891">
    <property type="entry name" value="CwlT-like"/>
    <property type="match status" value="1"/>
</dbReference>
<gene>
    <name evidence="4" type="ORF">IAB44_05615</name>
</gene>
<feature type="compositionally biased region" description="Basic and acidic residues" evidence="1">
    <location>
        <begin position="1"/>
        <end position="10"/>
    </location>
</feature>
<feature type="region of interest" description="Disordered" evidence="1">
    <location>
        <begin position="1"/>
        <end position="136"/>
    </location>
</feature>
<dbReference type="Gene3D" id="1.10.530.10">
    <property type="match status" value="1"/>
</dbReference>